<reference evidence="2 3" key="1">
    <citation type="submission" date="2024-09" db="EMBL/GenBank/DDBJ databases">
        <authorList>
            <person name="Sun Q."/>
            <person name="Mori K."/>
        </authorList>
    </citation>
    <scope>NUCLEOTIDE SEQUENCE [LARGE SCALE GENOMIC DNA]</scope>
    <source>
        <strain evidence="2 3">CCM 8545</strain>
    </source>
</reference>
<comment type="caution">
    <text evidence="2">The sequence shown here is derived from an EMBL/GenBank/DDBJ whole genome shotgun (WGS) entry which is preliminary data.</text>
</comment>
<dbReference type="Proteomes" id="UP001589758">
    <property type="component" value="Unassembled WGS sequence"/>
</dbReference>
<evidence type="ECO:0000313" key="3">
    <source>
        <dbReference type="Proteomes" id="UP001589758"/>
    </source>
</evidence>
<feature type="transmembrane region" description="Helical" evidence="1">
    <location>
        <begin position="89"/>
        <end position="110"/>
    </location>
</feature>
<protein>
    <submittedName>
        <fullName evidence="2">Uncharacterized protein</fullName>
    </submittedName>
</protein>
<keyword evidence="1" id="KW-0472">Membrane</keyword>
<proteinExistence type="predicted"/>
<name>A0ABV6C7P1_9GAMM</name>
<evidence type="ECO:0000313" key="2">
    <source>
        <dbReference type="EMBL" id="MFC0178982.1"/>
    </source>
</evidence>
<evidence type="ECO:0000256" key="1">
    <source>
        <dbReference type="SAM" id="Phobius"/>
    </source>
</evidence>
<keyword evidence="1" id="KW-0812">Transmembrane</keyword>
<dbReference type="EMBL" id="JBHLXE010000027">
    <property type="protein sequence ID" value="MFC0178982.1"/>
    <property type="molecule type" value="Genomic_DNA"/>
</dbReference>
<feature type="transmembrane region" description="Helical" evidence="1">
    <location>
        <begin position="29"/>
        <end position="47"/>
    </location>
</feature>
<accession>A0ABV6C7P1</accession>
<feature type="transmembrane region" description="Helical" evidence="1">
    <location>
        <begin position="59"/>
        <end position="77"/>
    </location>
</feature>
<dbReference type="RefSeq" id="WP_385876078.1">
    <property type="nucleotide sequence ID" value="NZ_JBHLXE010000027.1"/>
</dbReference>
<organism evidence="2 3">
    <name type="scientific">Thorsellia kenyensis</name>
    <dbReference type="NCBI Taxonomy" id="1549888"/>
    <lineage>
        <taxon>Bacteria</taxon>
        <taxon>Pseudomonadati</taxon>
        <taxon>Pseudomonadota</taxon>
        <taxon>Gammaproteobacteria</taxon>
        <taxon>Enterobacterales</taxon>
        <taxon>Thorselliaceae</taxon>
        <taxon>Thorsellia</taxon>
    </lineage>
</organism>
<keyword evidence="3" id="KW-1185">Reference proteome</keyword>
<sequence length="132" mass="14335">MEPNTIVAAGVTVAGATTTAVISSPFYDYQTLVFAGSLIGALLFTFLNQHYKLTLKIPLALISFATGYFMTPGVQIYMGNQGWISHDNIFMGFGIALFLSSSFVAFYAYIQKKGIKGVAKDVQDIRKGSNDE</sequence>
<keyword evidence="1" id="KW-1133">Transmembrane helix</keyword>
<gene>
    <name evidence="2" type="ORF">ACFFIT_02545</name>
</gene>